<dbReference type="RefSeq" id="WP_072756431.1">
    <property type="nucleotide sequence ID" value="NZ_FQUK01000040.1"/>
</dbReference>
<dbReference type="InterPro" id="IPR015943">
    <property type="entry name" value="WD40/YVTN_repeat-like_dom_sf"/>
</dbReference>
<organism evidence="11 12">
    <name type="scientific">Thermomonas hydrothermalis</name>
    <dbReference type="NCBI Taxonomy" id="213588"/>
    <lineage>
        <taxon>Bacteria</taxon>
        <taxon>Pseudomonadati</taxon>
        <taxon>Pseudomonadota</taxon>
        <taxon>Gammaproteobacteria</taxon>
        <taxon>Lysobacterales</taxon>
        <taxon>Lysobacteraceae</taxon>
        <taxon>Thermomonas</taxon>
    </lineage>
</organism>
<dbReference type="InterPro" id="IPR013783">
    <property type="entry name" value="Ig-like_fold"/>
</dbReference>
<dbReference type="Gene3D" id="2.130.10.10">
    <property type="entry name" value="YVTN repeat-like/Quinoprotein amine dehydrogenase"/>
    <property type="match status" value="3"/>
</dbReference>
<dbReference type="InterPro" id="IPR001789">
    <property type="entry name" value="Sig_transdc_resp-reg_receiver"/>
</dbReference>
<dbReference type="SUPFAM" id="SSF47384">
    <property type="entry name" value="Homodimeric domain of signal transducing histidine kinase"/>
    <property type="match status" value="1"/>
</dbReference>
<comment type="catalytic activity">
    <reaction evidence="1">
        <text>ATP + protein L-histidine = ADP + protein N-phospho-L-histidine.</text>
        <dbReference type="EC" id="2.7.13.3"/>
    </reaction>
</comment>
<feature type="transmembrane region" description="Helical" evidence="8">
    <location>
        <begin position="758"/>
        <end position="778"/>
    </location>
</feature>
<keyword evidence="4" id="KW-0808">Transferase</keyword>
<dbReference type="SMART" id="SM00448">
    <property type="entry name" value="REC"/>
    <property type="match status" value="1"/>
</dbReference>
<keyword evidence="5" id="KW-0418">Kinase</keyword>
<dbReference type="InterPro" id="IPR036097">
    <property type="entry name" value="HisK_dim/P_sf"/>
</dbReference>
<dbReference type="Gene3D" id="3.30.565.10">
    <property type="entry name" value="Histidine kinase-like ATPase, C-terminal domain"/>
    <property type="match status" value="1"/>
</dbReference>
<evidence type="ECO:0000256" key="6">
    <source>
        <dbReference type="ARBA" id="ARBA00023012"/>
    </source>
</evidence>
<evidence type="ECO:0000259" key="10">
    <source>
        <dbReference type="PROSITE" id="PS50110"/>
    </source>
</evidence>
<evidence type="ECO:0000313" key="12">
    <source>
        <dbReference type="Proteomes" id="UP000242857"/>
    </source>
</evidence>
<evidence type="ECO:0000256" key="8">
    <source>
        <dbReference type="SAM" id="Phobius"/>
    </source>
</evidence>
<name>A0A1M4ZRB4_9GAMM</name>
<dbReference type="SUPFAM" id="SSF63829">
    <property type="entry name" value="Calcium-dependent phosphotriesterase"/>
    <property type="match status" value="2"/>
</dbReference>
<accession>A0A1M4ZRB4</accession>
<gene>
    <name evidence="11" type="ORF">SAMN02745204_02014</name>
</gene>
<keyword evidence="8" id="KW-0472">Membrane</keyword>
<dbReference type="Gene3D" id="2.60.40.10">
    <property type="entry name" value="Immunoglobulins"/>
    <property type="match status" value="1"/>
</dbReference>
<dbReference type="InterPro" id="IPR005467">
    <property type="entry name" value="His_kinase_dom"/>
</dbReference>
<dbReference type="InterPro" id="IPR011006">
    <property type="entry name" value="CheY-like_superfamily"/>
</dbReference>
<protein>
    <recommendedName>
        <fullName evidence="2">histidine kinase</fullName>
        <ecNumber evidence="2">2.7.13.3</ecNumber>
    </recommendedName>
</protein>
<dbReference type="EMBL" id="FQUK01000040">
    <property type="protein sequence ID" value="SHF20593.1"/>
    <property type="molecule type" value="Genomic_DNA"/>
</dbReference>
<dbReference type="GO" id="GO:0005886">
    <property type="term" value="C:plasma membrane"/>
    <property type="evidence" value="ECO:0007669"/>
    <property type="project" value="TreeGrafter"/>
</dbReference>
<dbReference type="STRING" id="213588.SAMN02745204_02014"/>
<keyword evidence="8" id="KW-0812">Transmembrane</keyword>
<dbReference type="PROSITE" id="PS50109">
    <property type="entry name" value="HIS_KIN"/>
    <property type="match status" value="1"/>
</dbReference>
<dbReference type="FunFam" id="1.10.287.130:FF:000028">
    <property type="entry name" value="Hybrid signal transduction histidine kinase"/>
    <property type="match status" value="1"/>
</dbReference>
<dbReference type="PROSITE" id="PS50110">
    <property type="entry name" value="RESPONSE_REGULATORY"/>
    <property type="match status" value="1"/>
</dbReference>
<dbReference type="Gene3D" id="3.40.50.2300">
    <property type="match status" value="1"/>
</dbReference>
<dbReference type="InterPro" id="IPR011110">
    <property type="entry name" value="Reg_prop"/>
</dbReference>
<evidence type="ECO:0000256" key="2">
    <source>
        <dbReference type="ARBA" id="ARBA00012438"/>
    </source>
</evidence>
<dbReference type="InterPro" id="IPR003661">
    <property type="entry name" value="HisK_dim/P_dom"/>
</dbReference>
<evidence type="ECO:0000256" key="7">
    <source>
        <dbReference type="PROSITE-ProRule" id="PRU00169"/>
    </source>
</evidence>
<dbReference type="GO" id="GO:0000155">
    <property type="term" value="F:phosphorelay sensor kinase activity"/>
    <property type="evidence" value="ECO:0007669"/>
    <property type="project" value="InterPro"/>
</dbReference>
<dbReference type="InterPro" id="IPR036890">
    <property type="entry name" value="HATPase_C_sf"/>
</dbReference>
<keyword evidence="12" id="KW-1185">Reference proteome</keyword>
<reference evidence="12" key="1">
    <citation type="submission" date="2016-11" db="EMBL/GenBank/DDBJ databases">
        <authorList>
            <person name="Varghese N."/>
            <person name="Submissions S."/>
        </authorList>
    </citation>
    <scope>NUCLEOTIDE SEQUENCE [LARGE SCALE GENOMIC DNA]</scope>
    <source>
        <strain evidence="12">DSM 14834</strain>
    </source>
</reference>
<dbReference type="Pfam" id="PF02518">
    <property type="entry name" value="HATPase_c"/>
    <property type="match status" value="1"/>
</dbReference>
<evidence type="ECO:0000256" key="5">
    <source>
        <dbReference type="ARBA" id="ARBA00022777"/>
    </source>
</evidence>
<feature type="modified residue" description="4-aspartylphosphate" evidence="7">
    <location>
        <position position="1098"/>
    </location>
</feature>
<dbReference type="PROSITE" id="PS51257">
    <property type="entry name" value="PROKAR_LIPOPROTEIN"/>
    <property type="match status" value="1"/>
</dbReference>
<keyword evidence="6" id="KW-0902">Two-component regulatory system</keyword>
<dbReference type="Proteomes" id="UP000242857">
    <property type="component" value="Unassembled WGS sequence"/>
</dbReference>
<dbReference type="InterPro" id="IPR004358">
    <property type="entry name" value="Sig_transdc_His_kin-like_C"/>
</dbReference>
<dbReference type="GO" id="GO:0009927">
    <property type="term" value="F:histidine phosphotransfer kinase activity"/>
    <property type="evidence" value="ECO:0007669"/>
    <property type="project" value="TreeGrafter"/>
</dbReference>
<dbReference type="PANTHER" id="PTHR43047:SF72">
    <property type="entry name" value="OSMOSENSING HISTIDINE PROTEIN KINASE SLN1"/>
    <property type="match status" value="1"/>
</dbReference>
<dbReference type="InterPro" id="IPR011123">
    <property type="entry name" value="Y_Y_Y"/>
</dbReference>
<dbReference type="FunFam" id="3.30.565.10:FF:000010">
    <property type="entry name" value="Sensor histidine kinase RcsC"/>
    <property type="match status" value="1"/>
</dbReference>
<dbReference type="SMART" id="SM00388">
    <property type="entry name" value="HisKA"/>
    <property type="match status" value="1"/>
</dbReference>
<dbReference type="EC" id="2.7.13.3" evidence="2"/>
<dbReference type="Gene3D" id="1.10.287.130">
    <property type="match status" value="1"/>
</dbReference>
<dbReference type="Pfam" id="PF00512">
    <property type="entry name" value="HisKA"/>
    <property type="match status" value="1"/>
</dbReference>
<feature type="domain" description="Histidine kinase" evidence="9">
    <location>
        <begin position="811"/>
        <end position="1029"/>
    </location>
</feature>
<keyword evidence="8" id="KW-1133">Transmembrane helix</keyword>
<dbReference type="InterPro" id="IPR003594">
    <property type="entry name" value="HATPase_dom"/>
</dbReference>
<evidence type="ECO:0000256" key="4">
    <source>
        <dbReference type="ARBA" id="ARBA00022679"/>
    </source>
</evidence>
<keyword evidence="3 7" id="KW-0597">Phosphoprotein</keyword>
<dbReference type="Pfam" id="PF00072">
    <property type="entry name" value="Response_reg"/>
    <property type="match status" value="1"/>
</dbReference>
<dbReference type="CDD" id="cd17546">
    <property type="entry name" value="REC_hyHK_CKI1_RcsC-like"/>
    <property type="match status" value="1"/>
</dbReference>
<sequence>MRRSLALLLLWLGCACVWAGVPERPRLRIVGTAQGLPSTEINALVRDADGYVWIGTTDGLARYDGVEMRVWRHMPGQADGLPGNHVQALLVDARNRLWVAVEGEGVSILDAARQHVHTLRKRSHPQLGSDDVWAMARQGDAVWLGTYDGGLTRVDADGTLRHYGSAQGLPADTVLSLTVDGQGVLWVGTIRGVARLRGDVFELVTLPAQANPGMVYAVSVQSDGVWLGASQGVWRWQDGRWQVPEWAPMFQRPNALLAIVTDAHGDHWIGSQRGLWYQHGDQPPVPVPLGMPDVPRSIRALLGEKDDALWVPVQGRGLGYLRSDWRQLALYQGAEDGLHGAVYRALGKSRLGGVWLGGLSGMIEYLDPQGEVSTLPEPVLDRLRSIKPAGIAEDAHGQLWLAHRGGLVRVGRDGRIDEWTADDPVAPVPAGQVGFVLPARDGRLWVAVVGGGVQQRDPDSGAILRNLPAGEDSGLGMADIDAMVLAPDDTPWVGTSTGVLRFDADRGRFVPVPAMGSGRVFALGFDGPDQLWLQRLSGLESYRRQGRDWVRSEHVDARQGMPVVAAAALLVDARHRVWITTTRGLFRWDPAQRRLAQVALDVAGGHEEYLDRAAVLRDDGVLVAATADGSLRLVDTTFTEPTRRAPPLRLDSVAVRRQGHWRDIPVHSGLRFGPDDREFRIRARLLDFDDPSGHRYWAKLDGFDSDWVALGASGERVFTGLAPGRYVLHMRAQDAAGTPAAEQTLRFEVQPPWWRTGWALAAYALLTLLALVLLALAYRARLRRQHAWQLAEHKRELAEQASLAKSRFLATLGHEVRTPMTGVLGMAELLQSSPLDARQRGWVEAIHRAGEHLLRLVNDALDMARIEAGKLELAQDEFSLRALVDDVAGLLGPVAERKGLRFTVEIAPDAPPGLRGDCTRVRQILFNLLANAIKFTETGEVGVQVQALSPHGVRLVVRDSGPGLSQQQQQRLFRRFEQAEGVRTYERYGGSGLGLAISQELAAAMGGRIRVESAPGQGARFEVELPLPVVAAPPTATPDERLPQQALRLLLVEDDPIVAEVIAGLLRGQGHTVSHASHALAALAELRGGGPFDAALLDLDLPGMDGLTLAGMLRTHGFSGPLVAVTARSDGDVEGQARAAGFDAFLRKPVTGEMLARALEAARR</sequence>
<dbReference type="PRINTS" id="PR00344">
    <property type="entry name" value="BCTRLSENSOR"/>
</dbReference>
<dbReference type="Pfam" id="PF07495">
    <property type="entry name" value="Y_Y_Y"/>
    <property type="match status" value="1"/>
</dbReference>
<dbReference type="CDD" id="cd16922">
    <property type="entry name" value="HATPase_EvgS-ArcB-TorS-like"/>
    <property type="match status" value="1"/>
</dbReference>
<dbReference type="AlphaFoldDB" id="A0A1M4ZRB4"/>
<evidence type="ECO:0000256" key="3">
    <source>
        <dbReference type="ARBA" id="ARBA00022553"/>
    </source>
</evidence>
<feature type="domain" description="Response regulatory" evidence="10">
    <location>
        <begin position="1048"/>
        <end position="1163"/>
    </location>
</feature>
<dbReference type="SUPFAM" id="SSF52172">
    <property type="entry name" value="CheY-like"/>
    <property type="match status" value="1"/>
</dbReference>
<dbReference type="Pfam" id="PF07494">
    <property type="entry name" value="Reg_prop"/>
    <property type="match status" value="3"/>
</dbReference>
<dbReference type="SUPFAM" id="SSF55874">
    <property type="entry name" value="ATPase domain of HSP90 chaperone/DNA topoisomerase II/histidine kinase"/>
    <property type="match status" value="1"/>
</dbReference>
<proteinExistence type="predicted"/>
<dbReference type="PANTHER" id="PTHR43047">
    <property type="entry name" value="TWO-COMPONENT HISTIDINE PROTEIN KINASE"/>
    <property type="match status" value="1"/>
</dbReference>
<evidence type="ECO:0000259" key="9">
    <source>
        <dbReference type="PROSITE" id="PS50109"/>
    </source>
</evidence>
<dbReference type="CDD" id="cd00082">
    <property type="entry name" value="HisKA"/>
    <property type="match status" value="1"/>
</dbReference>
<evidence type="ECO:0000313" key="11">
    <source>
        <dbReference type="EMBL" id="SHF20593.1"/>
    </source>
</evidence>
<dbReference type="SMART" id="SM00387">
    <property type="entry name" value="HATPase_c"/>
    <property type="match status" value="1"/>
</dbReference>
<evidence type="ECO:0000256" key="1">
    <source>
        <dbReference type="ARBA" id="ARBA00000085"/>
    </source>
</evidence>